<dbReference type="Pfam" id="PF00512">
    <property type="entry name" value="HisKA"/>
    <property type="match status" value="1"/>
</dbReference>
<dbReference type="InterPro" id="IPR050351">
    <property type="entry name" value="BphY/WalK/GraS-like"/>
</dbReference>
<dbReference type="InterPro" id="IPR003661">
    <property type="entry name" value="HisK_dim/P_dom"/>
</dbReference>
<evidence type="ECO:0000313" key="8">
    <source>
        <dbReference type="EMBL" id="OGX90065.1"/>
    </source>
</evidence>
<dbReference type="Proteomes" id="UP000177506">
    <property type="component" value="Unassembled WGS sequence"/>
</dbReference>
<dbReference type="Gene3D" id="1.10.287.130">
    <property type="match status" value="1"/>
</dbReference>
<dbReference type="InterPro" id="IPR003594">
    <property type="entry name" value="HATPase_dom"/>
</dbReference>
<proteinExistence type="predicted"/>
<keyword evidence="6" id="KW-0175">Coiled coil</keyword>
<sequence>MYEPLRGEQGQVVAVICVAVAVTDQVRARAQVQTLNEELAAINEELRATNEELGDTNNRLTRTNADLDTFVYTASHDLRAPIANIEGLLEALREQLPPAALQAELVPRLLAMMQGAVERFQQTLVHLTDVSKLQLYQSQPPEPVDLPALAEAVRLDLAPLLAATHATLVVNLAAVPTVSFSPKNLRSILYNLLSNAAKYHAPGRPPVVALRGCRAAGRVLLEVEDNGLGLSPEQQGRLFGMFQRLHDHVEGSGVGLYTVKKIVENAGGTITVRSQLGVGSTFTVTLPG</sequence>
<dbReference type="GO" id="GO:0007234">
    <property type="term" value="P:osmosensory signaling via phosphorelay pathway"/>
    <property type="evidence" value="ECO:0007669"/>
    <property type="project" value="TreeGrafter"/>
</dbReference>
<reference evidence="8 9" key="1">
    <citation type="submission" date="2016-08" db="EMBL/GenBank/DDBJ databases">
        <title>Hymenobacter coccineus sp. nov., Hymenobacter lapidarius sp. nov. and Hymenobacter glacialis sp. nov., isolated from Antarctic soil.</title>
        <authorList>
            <person name="Sedlacek I."/>
            <person name="Kralova S."/>
            <person name="Kyrova K."/>
            <person name="Maslanova I."/>
            <person name="Stankova E."/>
            <person name="Vrbovska V."/>
            <person name="Nemec M."/>
            <person name="Bartak M."/>
            <person name="Svec P."/>
            <person name="Busse H.-J."/>
            <person name="Pantucek R."/>
        </authorList>
    </citation>
    <scope>NUCLEOTIDE SEQUENCE [LARGE SCALE GENOMIC DNA]</scope>
    <source>
        <strain evidence="8 9">CCM 8649</strain>
    </source>
</reference>
<dbReference type="GO" id="GO:0030295">
    <property type="term" value="F:protein kinase activator activity"/>
    <property type="evidence" value="ECO:0007669"/>
    <property type="project" value="TreeGrafter"/>
</dbReference>
<evidence type="ECO:0000259" key="7">
    <source>
        <dbReference type="PROSITE" id="PS50109"/>
    </source>
</evidence>
<keyword evidence="9" id="KW-1185">Reference proteome</keyword>
<dbReference type="InterPro" id="IPR004358">
    <property type="entry name" value="Sig_transdc_His_kin-like_C"/>
</dbReference>
<name>A0A1G1TGT5_9BACT</name>
<gene>
    <name evidence="8" type="ORF">BEN49_23990</name>
</gene>
<dbReference type="PANTHER" id="PTHR42878">
    <property type="entry name" value="TWO-COMPONENT HISTIDINE KINASE"/>
    <property type="match status" value="1"/>
</dbReference>
<evidence type="ECO:0000256" key="5">
    <source>
        <dbReference type="ARBA" id="ARBA00022777"/>
    </source>
</evidence>
<evidence type="ECO:0000313" key="9">
    <source>
        <dbReference type="Proteomes" id="UP000177506"/>
    </source>
</evidence>
<dbReference type="InterPro" id="IPR005467">
    <property type="entry name" value="His_kinase_dom"/>
</dbReference>
<evidence type="ECO:0000256" key="2">
    <source>
        <dbReference type="ARBA" id="ARBA00012438"/>
    </source>
</evidence>
<comment type="catalytic activity">
    <reaction evidence="1">
        <text>ATP + protein L-histidine = ADP + protein N-phospho-L-histidine.</text>
        <dbReference type="EC" id="2.7.13.3"/>
    </reaction>
</comment>
<evidence type="ECO:0000256" key="4">
    <source>
        <dbReference type="ARBA" id="ARBA00022679"/>
    </source>
</evidence>
<keyword evidence="3" id="KW-0597">Phosphoprotein</keyword>
<dbReference type="CDD" id="cd00082">
    <property type="entry name" value="HisKA"/>
    <property type="match status" value="1"/>
</dbReference>
<protein>
    <recommendedName>
        <fullName evidence="2">histidine kinase</fullName>
        <ecNumber evidence="2">2.7.13.3</ecNumber>
    </recommendedName>
</protein>
<dbReference type="PROSITE" id="PS50109">
    <property type="entry name" value="HIS_KIN"/>
    <property type="match status" value="1"/>
</dbReference>
<dbReference type="AlphaFoldDB" id="A0A1G1TGT5"/>
<evidence type="ECO:0000256" key="6">
    <source>
        <dbReference type="SAM" id="Coils"/>
    </source>
</evidence>
<organism evidence="8 9">
    <name type="scientific">Hymenobacter coccineus</name>
    <dbReference type="NCBI Taxonomy" id="1908235"/>
    <lineage>
        <taxon>Bacteria</taxon>
        <taxon>Pseudomonadati</taxon>
        <taxon>Bacteroidota</taxon>
        <taxon>Cytophagia</taxon>
        <taxon>Cytophagales</taxon>
        <taxon>Hymenobacteraceae</taxon>
        <taxon>Hymenobacter</taxon>
    </lineage>
</organism>
<dbReference type="PRINTS" id="PR00344">
    <property type="entry name" value="BCTRLSENSOR"/>
</dbReference>
<dbReference type="PANTHER" id="PTHR42878:SF15">
    <property type="entry name" value="BACTERIOPHYTOCHROME"/>
    <property type="match status" value="1"/>
</dbReference>
<keyword evidence="5" id="KW-0418">Kinase</keyword>
<dbReference type="Gene3D" id="3.30.565.10">
    <property type="entry name" value="Histidine kinase-like ATPase, C-terminal domain"/>
    <property type="match status" value="1"/>
</dbReference>
<evidence type="ECO:0000256" key="3">
    <source>
        <dbReference type="ARBA" id="ARBA00022553"/>
    </source>
</evidence>
<dbReference type="Pfam" id="PF02518">
    <property type="entry name" value="HATPase_c"/>
    <property type="match status" value="1"/>
</dbReference>
<dbReference type="InterPro" id="IPR036890">
    <property type="entry name" value="HATPase_C_sf"/>
</dbReference>
<dbReference type="GO" id="GO:0000155">
    <property type="term" value="F:phosphorelay sensor kinase activity"/>
    <property type="evidence" value="ECO:0007669"/>
    <property type="project" value="InterPro"/>
</dbReference>
<dbReference type="SMART" id="SM00387">
    <property type="entry name" value="HATPase_c"/>
    <property type="match status" value="1"/>
</dbReference>
<accession>A0A1G1TGT5</accession>
<dbReference type="EC" id="2.7.13.3" evidence="2"/>
<evidence type="ECO:0000256" key="1">
    <source>
        <dbReference type="ARBA" id="ARBA00000085"/>
    </source>
</evidence>
<feature type="domain" description="Histidine kinase" evidence="7">
    <location>
        <begin position="73"/>
        <end position="288"/>
    </location>
</feature>
<dbReference type="InterPro" id="IPR036097">
    <property type="entry name" value="HisK_dim/P_sf"/>
</dbReference>
<dbReference type="SMART" id="SM00388">
    <property type="entry name" value="HisKA"/>
    <property type="match status" value="1"/>
</dbReference>
<keyword evidence="4" id="KW-0808">Transferase</keyword>
<comment type="caution">
    <text evidence="8">The sequence shown here is derived from an EMBL/GenBank/DDBJ whole genome shotgun (WGS) entry which is preliminary data.</text>
</comment>
<dbReference type="EMBL" id="MDZA01000203">
    <property type="protein sequence ID" value="OGX90065.1"/>
    <property type="molecule type" value="Genomic_DNA"/>
</dbReference>
<dbReference type="GO" id="GO:0000156">
    <property type="term" value="F:phosphorelay response regulator activity"/>
    <property type="evidence" value="ECO:0007669"/>
    <property type="project" value="TreeGrafter"/>
</dbReference>
<feature type="coiled-coil region" evidence="6">
    <location>
        <begin position="25"/>
        <end position="63"/>
    </location>
</feature>
<dbReference type="SUPFAM" id="SSF55874">
    <property type="entry name" value="ATPase domain of HSP90 chaperone/DNA topoisomerase II/histidine kinase"/>
    <property type="match status" value="1"/>
</dbReference>
<dbReference type="SUPFAM" id="SSF47384">
    <property type="entry name" value="Homodimeric domain of signal transducing histidine kinase"/>
    <property type="match status" value="1"/>
</dbReference>